<dbReference type="InterPro" id="IPR040660">
    <property type="entry name" value="N_formyltrans_C"/>
</dbReference>
<evidence type="ECO:0000313" key="3">
    <source>
        <dbReference type="EMBL" id="WEL20064.1"/>
    </source>
</evidence>
<dbReference type="PANTHER" id="PTHR11138">
    <property type="entry name" value="METHIONYL-TRNA FORMYLTRANSFERASE"/>
    <property type="match status" value="1"/>
</dbReference>
<feature type="domain" description="N-formyltransferase dimerization C-terminal" evidence="2">
    <location>
        <begin position="170"/>
        <end position="219"/>
    </location>
</feature>
<dbReference type="InterPro" id="IPR002376">
    <property type="entry name" value="Formyl_transf_N"/>
</dbReference>
<reference evidence="3 4" key="1">
    <citation type="submission" date="2022-09" db="EMBL/GenBank/DDBJ databases">
        <title>Xylan utilization by haloarchaea-nanohaloarchaea associations.</title>
        <authorList>
            <person name="Yakimov M."/>
        </authorList>
    </citation>
    <scope>NUCLEOTIDE SEQUENCE [LARGE SCALE GENOMIC DNA]</scope>
    <source>
        <strain evidence="3 4">SVXNc</strain>
    </source>
</reference>
<proteinExistence type="predicted"/>
<dbReference type="Gene3D" id="3.40.50.12230">
    <property type="match status" value="1"/>
</dbReference>
<dbReference type="PANTHER" id="PTHR11138:SF5">
    <property type="entry name" value="METHIONYL-TRNA FORMYLTRANSFERASE, MITOCHONDRIAL"/>
    <property type="match status" value="1"/>
</dbReference>
<dbReference type="EC" id="2.1.2.9" evidence="3"/>
<dbReference type="Proteomes" id="UP001218034">
    <property type="component" value="Chromosome"/>
</dbReference>
<organism evidence="3 4">
    <name type="scientific">Candidatus Nanohalococcus occultus</name>
    <dbReference type="NCBI Taxonomy" id="2978047"/>
    <lineage>
        <taxon>Archaea</taxon>
        <taxon>Candidatus Nanohalarchaeota</taxon>
        <taxon>Candidatus Nanohalarchaeota incertae sedis</taxon>
        <taxon>Candidatus Nanohalococcus</taxon>
    </lineage>
</organism>
<dbReference type="EMBL" id="CP104395">
    <property type="protein sequence ID" value="WEL20064.1"/>
    <property type="molecule type" value="Genomic_DNA"/>
</dbReference>
<evidence type="ECO:0000313" key="4">
    <source>
        <dbReference type="Proteomes" id="UP001218034"/>
    </source>
</evidence>
<keyword evidence="4" id="KW-1185">Reference proteome</keyword>
<evidence type="ECO:0000259" key="2">
    <source>
        <dbReference type="Pfam" id="PF18216"/>
    </source>
</evidence>
<gene>
    <name evidence="3" type="primary">fmt</name>
    <name evidence="3" type="ORF">SVXNc_1073</name>
</gene>
<evidence type="ECO:0000259" key="1">
    <source>
        <dbReference type="Pfam" id="PF00551"/>
    </source>
</evidence>
<dbReference type="GO" id="GO:0004479">
    <property type="term" value="F:methionyl-tRNA formyltransferase activity"/>
    <property type="evidence" value="ECO:0007669"/>
    <property type="project" value="UniProtKB-EC"/>
</dbReference>
<dbReference type="SUPFAM" id="SSF53328">
    <property type="entry name" value="Formyltransferase"/>
    <property type="match status" value="1"/>
</dbReference>
<dbReference type="CDD" id="cd08369">
    <property type="entry name" value="FMT_core"/>
    <property type="match status" value="1"/>
</dbReference>
<dbReference type="GeneID" id="98291159"/>
<name>A0ABY8CKA9_9ARCH</name>
<dbReference type="InterPro" id="IPR036477">
    <property type="entry name" value="Formyl_transf_N_sf"/>
</dbReference>
<accession>A0ABY8CKA9</accession>
<keyword evidence="3" id="KW-0808">Transferase</keyword>
<sequence>MDVVFLGMNEAGQKVLEWLKDQEDVQIEAEITEKEQLKRIKQIKPEIAISAGFEHKVPEEIIEVPEKGIVNLHPSYLPFNRGSHPYIWPIVEKTVAGVSIHYMVPEIDEGPVIAKEKIDIRPDDTAKTLRDRLMNAQFEQFKEFWPRIKEGIRAEKQQLEEGNVHYSKELEELSEIDLNERMKAGELIDRLRGLSFDGENTAYFEKDGQRYYLDLNIHKAD</sequence>
<protein>
    <submittedName>
        <fullName evidence="3">Methionyl-tRNA formyltransferase</fullName>
        <ecNumber evidence="3">2.1.2.9</ecNumber>
    </submittedName>
</protein>
<feature type="domain" description="Formyl transferase N-terminal" evidence="1">
    <location>
        <begin position="30"/>
        <end position="137"/>
    </location>
</feature>
<dbReference type="RefSeq" id="WP_347721891.1">
    <property type="nucleotide sequence ID" value="NZ_CP104395.1"/>
</dbReference>
<dbReference type="Pfam" id="PF00551">
    <property type="entry name" value="Formyl_trans_N"/>
    <property type="match status" value="1"/>
</dbReference>
<dbReference type="Pfam" id="PF18216">
    <property type="entry name" value="N_formyltrans_C"/>
    <property type="match status" value="1"/>
</dbReference>